<dbReference type="PANTHER" id="PTHR30146">
    <property type="entry name" value="LACI-RELATED TRANSCRIPTIONAL REPRESSOR"/>
    <property type="match status" value="1"/>
</dbReference>
<dbReference type="RefSeq" id="WP_021727413.1">
    <property type="nucleotide sequence ID" value="NZ_AWEZ01000073.1"/>
</dbReference>
<evidence type="ECO:0000256" key="3">
    <source>
        <dbReference type="ARBA" id="ARBA00023163"/>
    </source>
</evidence>
<dbReference type="Pfam" id="PF13377">
    <property type="entry name" value="Peripla_BP_3"/>
    <property type="match status" value="1"/>
</dbReference>
<dbReference type="InterPro" id="IPR046335">
    <property type="entry name" value="LacI/GalR-like_sensor"/>
</dbReference>
<gene>
    <name evidence="5" type="ORF">HMPREF1316_0863</name>
</gene>
<dbReference type="PANTHER" id="PTHR30146:SF109">
    <property type="entry name" value="HTH-TYPE TRANSCRIPTIONAL REGULATOR GALS"/>
    <property type="match status" value="1"/>
</dbReference>
<evidence type="ECO:0000256" key="1">
    <source>
        <dbReference type="ARBA" id="ARBA00023015"/>
    </source>
</evidence>
<evidence type="ECO:0000259" key="4">
    <source>
        <dbReference type="PROSITE" id="PS50932"/>
    </source>
</evidence>
<dbReference type="Gene3D" id="3.40.50.2300">
    <property type="match status" value="2"/>
</dbReference>
<dbReference type="SUPFAM" id="SSF47413">
    <property type="entry name" value="lambda repressor-like DNA-binding domains"/>
    <property type="match status" value="1"/>
</dbReference>
<evidence type="ECO:0000256" key="2">
    <source>
        <dbReference type="ARBA" id="ARBA00023125"/>
    </source>
</evidence>
<dbReference type="PROSITE" id="PS50932">
    <property type="entry name" value="HTH_LACI_2"/>
    <property type="match status" value="1"/>
</dbReference>
<dbReference type="SUPFAM" id="SSF53822">
    <property type="entry name" value="Periplasmic binding protein-like I"/>
    <property type="match status" value="1"/>
</dbReference>
<dbReference type="CDD" id="cd01392">
    <property type="entry name" value="HTH_LacI"/>
    <property type="match status" value="1"/>
</dbReference>
<keyword evidence="2" id="KW-0238">DNA-binding</keyword>
<organism evidence="5 6">
    <name type="scientific">Olsenella profusa F0195</name>
    <dbReference type="NCBI Taxonomy" id="1125712"/>
    <lineage>
        <taxon>Bacteria</taxon>
        <taxon>Bacillati</taxon>
        <taxon>Actinomycetota</taxon>
        <taxon>Coriobacteriia</taxon>
        <taxon>Coriobacteriales</taxon>
        <taxon>Atopobiaceae</taxon>
        <taxon>Olsenella</taxon>
    </lineage>
</organism>
<accession>U2TIH5</accession>
<dbReference type="OrthoDB" id="9785139at2"/>
<dbReference type="EMBL" id="AWEZ01000073">
    <property type="protein sequence ID" value="ERL06028.1"/>
    <property type="molecule type" value="Genomic_DNA"/>
</dbReference>
<dbReference type="PATRIC" id="fig|1125712.3.peg.2530"/>
<dbReference type="Pfam" id="PF00356">
    <property type="entry name" value="LacI"/>
    <property type="match status" value="1"/>
</dbReference>
<dbReference type="CDD" id="cd06277">
    <property type="entry name" value="PBP1_LacI-like"/>
    <property type="match status" value="1"/>
</dbReference>
<evidence type="ECO:0000313" key="6">
    <source>
        <dbReference type="Proteomes" id="UP000016638"/>
    </source>
</evidence>
<dbReference type="Proteomes" id="UP000016638">
    <property type="component" value="Unassembled WGS sequence"/>
</dbReference>
<dbReference type="InterPro" id="IPR028082">
    <property type="entry name" value="Peripla_BP_I"/>
</dbReference>
<dbReference type="GO" id="GO:0003700">
    <property type="term" value="F:DNA-binding transcription factor activity"/>
    <property type="evidence" value="ECO:0007669"/>
    <property type="project" value="TreeGrafter"/>
</dbReference>
<dbReference type="SMART" id="SM00354">
    <property type="entry name" value="HTH_LACI"/>
    <property type="match status" value="1"/>
</dbReference>
<protein>
    <submittedName>
        <fullName evidence="5">Small molecule-binding regulator domain protein</fullName>
    </submittedName>
</protein>
<proteinExistence type="predicted"/>
<keyword evidence="6" id="KW-1185">Reference proteome</keyword>
<dbReference type="eggNOG" id="COG1609">
    <property type="taxonomic scope" value="Bacteria"/>
</dbReference>
<sequence>MSSTARVTSRDVAREAGVSPATVSLVLRNKPGVGAQTRERVLRVAKEMGLERVSGGAHRKTSTLLFIIYKRHGKVVRETPFFEALIKGASDATYRNGYHRLSISYFYEHEHASEQLKALRSIKCAGILLLATEMRAREVSQFERLGVPIVLLDSWFPTKNLDSVVIDNSRGAWEAVRYLHGMGHTDIGYLHSKVDIRNFLERQQGFLSAMGDIGRSSDPTQNTIVRVGSTMDAACMDMLAYLDASPKLPTAFFADNDLIASGCIRALQDHGIRVPEDVSVMGFDNIYTSSFFNPPLTTMGVPKECMGATAVQRLSNIIKGKTDGNTVRISMNLRLVERLSVARLQKVD</sequence>
<dbReference type="AlphaFoldDB" id="U2TIH5"/>
<dbReference type="InterPro" id="IPR000843">
    <property type="entry name" value="HTH_LacI"/>
</dbReference>
<dbReference type="STRING" id="1125712.HMPREF1316_0863"/>
<dbReference type="Gene3D" id="1.10.260.40">
    <property type="entry name" value="lambda repressor-like DNA-binding domains"/>
    <property type="match status" value="1"/>
</dbReference>
<dbReference type="InterPro" id="IPR010982">
    <property type="entry name" value="Lambda_DNA-bd_dom_sf"/>
</dbReference>
<name>U2TIH5_9ACTN</name>
<dbReference type="GO" id="GO:0000976">
    <property type="term" value="F:transcription cis-regulatory region binding"/>
    <property type="evidence" value="ECO:0007669"/>
    <property type="project" value="TreeGrafter"/>
</dbReference>
<feature type="domain" description="HTH lacI-type" evidence="4">
    <location>
        <begin position="7"/>
        <end position="61"/>
    </location>
</feature>
<comment type="caution">
    <text evidence="5">The sequence shown here is derived from an EMBL/GenBank/DDBJ whole genome shotgun (WGS) entry which is preliminary data.</text>
</comment>
<keyword evidence="1" id="KW-0805">Transcription regulation</keyword>
<evidence type="ECO:0000313" key="5">
    <source>
        <dbReference type="EMBL" id="ERL06028.1"/>
    </source>
</evidence>
<reference evidence="5 6" key="1">
    <citation type="submission" date="2013-08" db="EMBL/GenBank/DDBJ databases">
        <authorList>
            <person name="Durkin A.S."/>
            <person name="Haft D.R."/>
            <person name="McCorrison J."/>
            <person name="Torralba M."/>
            <person name="Gillis M."/>
            <person name="Haft D.H."/>
            <person name="Methe B."/>
            <person name="Sutton G."/>
            <person name="Nelson K.E."/>
        </authorList>
    </citation>
    <scope>NUCLEOTIDE SEQUENCE [LARGE SCALE GENOMIC DNA]</scope>
    <source>
        <strain evidence="5 6">F0195</strain>
    </source>
</reference>
<keyword evidence="3" id="KW-0804">Transcription</keyword>